<evidence type="ECO:0000256" key="1">
    <source>
        <dbReference type="ARBA" id="ARBA00004395"/>
    </source>
</evidence>
<evidence type="ECO:0000256" key="5">
    <source>
        <dbReference type="ARBA" id="ARBA00022927"/>
    </source>
</evidence>
<dbReference type="Pfam" id="PF04124">
    <property type="entry name" value="Dor1"/>
    <property type="match status" value="1"/>
</dbReference>
<evidence type="ECO:0000256" key="3">
    <source>
        <dbReference type="ARBA" id="ARBA00020983"/>
    </source>
</evidence>
<dbReference type="STRING" id="425264.A0A3G2SBB5"/>
<reference evidence="9 10" key="1">
    <citation type="submission" date="2018-10" db="EMBL/GenBank/DDBJ databases">
        <title>Complete genome sequence of Malassezia restricta CBS 7877.</title>
        <authorList>
            <person name="Morand S.C."/>
            <person name="Bertignac M."/>
            <person name="Iltis A."/>
            <person name="Kolder I."/>
            <person name="Pirovano W."/>
            <person name="Jourdain R."/>
            <person name="Clavaud C."/>
        </authorList>
    </citation>
    <scope>NUCLEOTIDE SEQUENCE [LARGE SCALE GENOMIC DNA]</scope>
    <source>
        <strain evidence="9 10">CBS 7877</strain>
    </source>
</reference>
<dbReference type="GO" id="GO:0017119">
    <property type="term" value="C:Golgi transport complex"/>
    <property type="evidence" value="ECO:0007669"/>
    <property type="project" value="InterPro"/>
</dbReference>
<keyword evidence="4" id="KW-0813">Transport</keyword>
<dbReference type="GO" id="GO:0000139">
    <property type="term" value="C:Golgi membrane"/>
    <property type="evidence" value="ECO:0007669"/>
    <property type="project" value="UniProtKB-SubCell"/>
</dbReference>
<keyword evidence="5" id="KW-0653">Protein transport</keyword>
<accession>A0A3G2SBB5</accession>
<organism evidence="9 10">
    <name type="scientific">Malassezia restricta (strain ATCC 96810 / NBRC 103918 / CBS 7877)</name>
    <name type="common">Seborrheic dermatitis infection agent</name>
    <dbReference type="NCBI Taxonomy" id="425264"/>
    <lineage>
        <taxon>Eukaryota</taxon>
        <taxon>Fungi</taxon>
        <taxon>Dikarya</taxon>
        <taxon>Basidiomycota</taxon>
        <taxon>Ustilaginomycotina</taxon>
        <taxon>Malasseziomycetes</taxon>
        <taxon>Malasseziales</taxon>
        <taxon>Malasseziaceae</taxon>
        <taxon>Malassezia</taxon>
    </lineage>
</organism>
<dbReference type="Proteomes" id="UP000269793">
    <property type="component" value="Chromosome VII"/>
</dbReference>
<gene>
    <name evidence="9" type="ORF">DNF11_3738</name>
</gene>
<dbReference type="InterPro" id="IPR007255">
    <property type="entry name" value="COG8"/>
</dbReference>
<protein>
    <recommendedName>
        <fullName evidence="3">Conserved oligomeric Golgi complex subunit 8</fullName>
    </recommendedName>
    <alternativeName>
        <fullName evidence="8">Component of oligomeric Golgi complex 8</fullName>
    </alternativeName>
</protein>
<dbReference type="OrthoDB" id="1661054at2759"/>
<proteinExistence type="inferred from homology"/>
<dbReference type="GO" id="GO:0015031">
    <property type="term" value="P:protein transport"/>
    <property type="evidence" value="ECO:0007669"/>
    <property type="project" value="UniProtKB-KW"/>
</dbReference>
<evidence type="ECO:0000256" key="8">
    <source>
        <dbReference type="ARBA" id="ARBA00031347"/>
    </source>
</evidence>
<dbReference type="GO" id="GO:0006891">
    <property type="term" value="P:intra-Golgi vesicle-mediated transport"/>
    <property type="evidence" value="ECO:0007669"/>
    <property type="project" value="TreeGrafter"/>
</dbReference>
<evidence type="ECO:0000256" key="2">
    <source>
        <dbReference type="ARBA" id="ARBA00006419"/>
    </source>
</evidence>
<evidence type="ECO:0000256" key="6">
    <source>
        <dbReference type="ARBA" id="ARBA00023034"/>
    </source>
</evidence>
<keyword evidence="7" id="KW-0472">Membrane</keyword>
<evidence type="ECO:0000256" key="4">
    <source>
        <dbReference type="ARBA" id="ARBA00022448"/>
    </source>
</evidence>
<name>A0A3G2SBB5_MALR7</name>
<evidence type="ECO:0000313" key="10">
    <source>
        <dbReference type="Proteomes" id="UP000269793"/>
    </source>
</evidence>
<dbReference type="AlphaFoldDB" id="A0A3G2SBB5"/>
<comment type="subcellular location">
    <subcellularLocation>
        <location evidence="1">Golgi apparatus membrane</location>
        <topology evidence="1">Peripheral membrane protein</topology>
    </subcellularLocation>
</comment>
<evidence type="ECO:0000256" key="7">
    <source>
        <dbReference type="ARBA" id="ARBA00023136"/>
    </source>
</evidence>
<keyword evidence="10" id="KW-1185">Reference proteome</keyword>
<evidence type="ECO:0000313" key="9">
    <source>
        <dbReference type="EMBL" id="AYO44688.1"/>
    </source>
</evidence>
<dbReference type="PANTHER" id="PTHR21311">
    <property type="entry name" value="CONSERVED OLIGOMERIC GOLGI COMPLEX COMPONENT 8"/>
    <property type="match status" value="1"/>
</dbReference>
<dbReference type="PANTHER" id="PTHR21311:SF0">
    <property type="entry name" value="CONSERVED OLIGOMERIC GOLGI COMPLEX SUBUNIT 8"/>
    <property type="match status" value="1"/>
</dbReference>
<keyword evidence="6" id="KW-0333">Golgi apparatus</keyword>
<sequence length="503" mass="55897">MAQDTGIALDATQSTLAKLKLLDKHHGTISRETARYLRELTQNPLDVIEHQPAQQQTSVFSLEHQLSDLCVRNTSAFVSAQEAFDKIPQICSYSDDKLASLTNSHVSRIQQAIETFGQQANFALTLRNSASSMKDTMETSLLQLLRLPQFVSTSISNANYEEALQLTEHFFQNLPPKEKEVKHVVQALLDNMYSVLLHAQHLLMQAFRDPNAELPEARACVTYLLRLKSFARIQYPGTELDQHSADMCFGFLHARFLRVHTCLDPNADILLNIESWKDTVMSACATATSLYLENRVDQAQPIDTISVQLISMFATHAIDVLYEYLSLYLHNYTHAPIGPAPHLEEMSKRISLIYSKLCFVSDSLASIGVSLELSLVPSTGRIESSLDAFGSAALSLWIAALHTIHPEEISATCPENESHNKMPRALSSHPLCIGTARQVVAALNVLRHFAPLNIHQAAVDALGKRFAHILSDLPSKEQHCFVNVLAPWASSALVQGLFTLDMC</sequence>
<comment type="similarity">
    <text evidence="2">Belongs to the COG8 family.</text>
</comment>
<dbReference type="EMBL" id="CP033154">
    <property type="protein sequence ID" value="AYO44688.1"/>
    <property type="molecule type" value="Genomic_DNA"/>
</dbReference>
<dbReference type="VEuPathDB" id="FungiDB:DNF11_3738"/>